<feature type="compositionally biased region" description="Basic residues" evidence="1">
    <location>
        <begin position="11"/>
        <end position="21"/>
    </location>
</feature>
<proteinExistence type="predicted"/>
<keyword evidence="2" id="KW-1133">Transmembrane helix</keyword>
<evidence type="ECO:0000256" key="1">
    <source>
        <dbReference type="SAM" id="MobiDB-lite"/>
    </source>
</evidence>
<dbReference type="Proteomes" id="UP000295217">
    <property type="component" value="Unassembled WGS sequence"/>
</dbReference>
<feature type="region of interest" description="Disordered" evidence="1">
    <location>
        <begin position="46"/>
        <end position="108"/>
    </location>
</feature>
<evidence type="ECO:0000313" key="4">
    <source>
        <dbReference type="Proteomes" id="UP000295217"/>
    </source>
</evidence>
<feature type="compositionally biased region" description="Pro residues" evidence="1">
    <location>
        <begin position="74"/>
        <end position="83"/>
    </location>
</feature>
<dbReference type="OrthoDB" id="5181048at2"/>
<keyword evidence="4" id="KW-1185">Reference proteome</keyword>
<sequence length="467" mass="48896">MGISLPGPAAARRRAAQRTRHQVTGGVLAGVAAVALGVVAVSPPEFVASPEPAETGTDTSTPTTVPTTPTESPSTPPVDPSPDPTSEESPDAGAGQNGDDGDRTGDVVIPPEALMLPEDFRNSDAWTAVSEPNEPILCVPESPAPDARASARADFTGREFDTATQFIEVAPAGTGTDRLHQLRSQAQACVEAASDADTRLVYVWSVGGAGDETWVMSYITPTTLQEESVLNVIVGLSRQDDVVSMVAEAQVTTEFYGIGDWESAVGAIGRICTVMFGESCTDDPQVERLYPEPAGDVDGWLTIDDLAEAGLGALSDGSQVLGNGDDGGPVNYGYVAFTRDPFADGAESLAQRHYNDPLELGGPNLTQERATFPDAEGARAHYAELMAAADQFTQPGDVVENTGTISAAGYEAATWRAENAEFGTVFVYGAAVSGNVVTVVYYGVDRVDVPPDQMQRLLERAAQRIGG</sequence>
<evidence type="ECO:0000256" key="2">
    <source>
        <dbReference type="SAM" id="Phobius"/>
    </source>
</evidence>
<keyword evidence="2" id="KW-0812">Transmembrane</keyword>
<comment type="caution">
    <text evidence="3">The sequence shown here is derived from an EMBL/GenBank/DDBJ whole genome shotgun (WGS) entry which is preliminary data.</text>
</comment>
<protein>
    <submittedName>
        <fullName evidence="3">Uncharacterized protein</fullName>
    </submittedName>
</protein>
<dbReference type="RefSeq" id="WP_132105990.1">
    <property type="nucleotide sequence ID" value="NZ_SMLB01000042.1"/>
</dbReference>
<feature type="compositionally biased region" description="Low complexity" evidence="1">
    <location>
        <begin position="57"/>
        <end position="73"/>
    </location>
</feature>
<feature type="transmembrane region" description="Helical" evidence="2">
    <location>
        <begin position="23"/>
        <end position="42"/>
    </location>
</feature>
<evidence type="ECO:0000313" key="3">
    <source>
        <dbReference type="EMBL" id="TDD66218.1"/>
    </source>
</evidence>
<name>A0A4R5A2S7_9ACTN</name>
<organism evidence="3 4">
    <name type="scientific">Jiangella aurantiaca</name>
    <dbReference type="NCBI Taxonomy" id="2530373"/>
    <lineage>
        <taxon>Bacteria</taxon>
        <taxon>Bacillati</taxon>
        <taxon>Actinomycetota</taxon>
        <taxon>Actinomycetes</taxon>
        <taxon>Jiangellales</taxon>
        <taxon>Jiangellaceae</taxon>
        <taxon>Jiangella</taxon>
    </lineage>
</organism>
<keyword evidence="2" id="KW-0472">Membrane</keyword>
<feature type="region of interest" description="Disordered" evidence="1">
    <location>
        <begin position="1"/>
        <end position="22"/>
    </location>
</feature>
<dbReference type="AlphaFoldDB" id="A0A4R5A2S7"/>
<gene>
    <name evidence="3" type="ORF">E1262_22955</name>
</gene>
<accession>A0A4R5A2S7</accession>
<dbReference type="EMBL" id="SMLB01000042">
    <property type="protein sequence ID" value="TDD66218.1"/>
    <property type="molecule type" value="Genomic_DNA"/>
</dbReference>
<reference evidence="3 4" key="1">
    <citation type="submission" date="2019-02" db="EMBL/GenBank/DDBJ databases">
        <title>Draft genome sequences of novel Actinobacteria.</title>
        <authorList>
            <person name="Sahin N."/>
            <person name="Ay H."/>
            <person name="Saygin H."/>
        </authorList>
    </citation>
    <scope>NUCLEOTIDE SEQUENCE [LARGE SCALE GENOMIC DNA]</scope>
    <source>
        <strain evidence="3 4">8K307</strain>
    </source>
</reference>